<feature type="compositionally biased region" description="Polar residues" evidence="6">
    <location>
        <begin position="227"/>
        <end position="237"/>
    </location>
</feature>
<evidence type="ECO:0000256" key="3">
    <source>
        <dbReference type="ARBA" id="ARBA00023038"/>
    </source>
</evidence>
<feature type="region of interest" description="Disordered" evidence="6">
    <location>
        <begin position="694"/>
        <end position="723"/>
    </location>
</feature>
<feature type="region of interest" description="Disordered" evidence="6">
    <location>
        <begin position="936"/>
        <end position="955"/>
    </location>
</feature>
<feature type="domain" description="LIM zinc-binding" evidence="7">
    <location>
        <begin position="859"/>
        <end position="925"/>
    </location>
</feature>
<evidence type="ECO:0000256" key="5">
    <source>
        <dbReference type="SAM" id="Coils"/>
    </source>
</evidence>
<feature type="compositionally biased region" description="Acidic residues" evidence="6">
    <location>
        <begin position="368"/>
        <end position="380"/>
    </location>
</feature>
<feature type="region of interest" description="Disordered" evidence="6">
    <location>
        <begin position="139"/>
        <end position="158"/>
    </location>
</feature>
<evidence type="ECO:0000313" key="9">
    <source>
        <dbReference type="WBParaSite" id="TREG1_104680.4"/>
    </source>
</evidence>
<dbReference type="PROSITE" id="PS50023">
    <property type="entry name" value="LIM_DOMAIN_2"/>
    <property type="match status" value="1"/>
</dbReference>
<keyword evidence="2 4" id="KW-0862">Zinc</keyword>
<feature type="region of interest" description="Disordered" evidence="6">
    <location>
        <begin position="1"/>
        <end position="25"/>
    </location>
</feature>
<evidence type="ECO:0000313" key="8">
    <source>
        <dbReference type="Proteomes" id="UP000050795"/>
    </source>
</evidence>
<dbReference type="WBParaSite" id="TREG1_104680.4">
    <property type="protein sequence ID" value="TREG1_104680.4"/>
    <property type="gene ID" value="TREG1_104680"/>
</dbReference>
<feature type="region of interest" description="Disordered" evidence="6">
    <location>
        <begin position="205"/>
        <end position="239"/>
    </location>
</feature>
<evidence type="ECO:0000259" key="7">
    <source>
        <dbReference type="PROSITE" id="PS50023"/>
    </source>
</evidence>
<protein>
    <recommendedName>
        <fullName evidence="7">LIM zinc-binding domain-containing protein</fullName>
    </recommendedName>
</protein>
<dbReference type="PANTHER" id="PTHR46767:SF2">
    <property type="entry name" value="LIM DOMAIN 7B"/>
    <property type="match status" value="1"/>
</dbReference>
<dbReference type="Proteomes" id="UP000050795">
    <property type="component" value="Unassembled WGS sequence"/>
</dbReference>
<reference evidence="8" key="1">
    <citation type="submission" date="2022-06" db="EMBL/GenBank/DDBJ databases">
        <authorList>
            <person name="Berger JAMES D."/>
            <person name="Berger JAMES D."/>
        </authorList>
    </citation>
    <scope>NUCLEOTIDE SEQUENCE [LARGE SCALE GENOMIC DNA]</scope>
</reference>
<keyword evidence="3 4" id="KW-0440">LIM domain</keyword>
<dbReference type="SMART" id="SM00132">
    <property type="entry name" value="LIM"/>
    <property type="match status" value="1"/>
</dbReference>
<keyword evidence="5" id="KW-0175">Coiled coil</keyword>
<feature type="region of interest" description="Disordered" evidence="6">
    <location>
        <begin position="581"/>
        <end position="603"/>
    </location>
</feature>
<feature type="coiled-coil region" evidence="5">
    <location>
        <begin position="42"/>
        <end position="95"/>
    </location>
</feature>
<feature type="compositionally biased region" description="Basic and acidic residues" evidence="6">
    <location>
        <begin position="211"/>
        <end position="225"/>
    </location>
</feature>
<dbReference type="Gene3D" id="2.10.110.10">
    <property type="entry name" value="Cysteine Rich Protein"/>
    <property type="match status" value="1"/>
</dbReference>
<dbReference type="Pfam" id="PF00412">
    <property type="entry name" value="LIM"/>
    <property type="match status" value="1"/>
</dbReference>
<feature type="compositionally biased region" description="Polar residues" evidence="6">
    <location>
        <begin position="384"/>
        <end position="398"/>
    </location>
</feature>
<dbReference type="InterPro" id="IPR029978">
    <property type="entry name" value="LMO-7"/>
</dbReference>
<sequence length="978" mass="108695">MSISHSASPSYEENSVFNNTGRSKSVTGTEYLQANNNCFEEEEEWQSKLDKWREKRRQALRMEATHLTLLQERENKENERRKEEAKDRLRQVKHQRSLLGCGRISSIELVPSPPIKSPGVALLTGSAFDSPTMNHEESRQVDTISNSQSVSPHNSRLTEDVEHIKSNSSEIEMNGHTNCPSPISEMKAQLLENTSDKEIDISASKNTSVEKPTKRSSVEIIRDPPHNNGSLIPTNESDNQKFIFPPEKKNGDVSVKFEDYSECKLRLSSRHGVSESCWGLTLKAEGPSDTFPFVVERVKIGSSADICEFQKGDILICIDGVNLGINRPNSTKSTKQITKLEDLEKLMAQLAVVTKPITVQVLRKEDEFDDPTFGEPDTVDDYPATSSPHKTAHSPSNLDDSDSECFEVMVSPTSVFPPKTSHLDTPVYHRPVTITHSLHKTPSEGSVHISDDEDDNSSVSSDSEEKNVSVYNCQERNVIVSSISSSNIDRNKHRIVKTYQSEFETEVSNPLEVGTTRLSSPSQSDSVNCNGTSNYKRGAEINYTEPTHFTLATASMLSPCIQTDYQVKLAHEVMEEAKSTKLVNGSKSNDANPTTHISQGNLTNSVPNIAQNFDSSMFTIPSEIILHSSLSPKMKHRSPQRTFHIHPKLPNSTNDIPFHIPSNSRGSFTLKYKQNSLPNPPPSSYFLCNTNLSTTQLDSPKPNVPPRPIISKTSRPSSSQCFSSTISIDSKSAPSLSGEASRLNLNKSDVIKSQLANTIGLDTSMNTAKSCLPPPPPAPLPVTKPQYQSFREETLQNIHLKNNIENGLEKPGNVGKGANSFEKCKTPLPTPPQIYARLEAEVPPLPPRTPRIRVVDLDQLCAACNAKLGFEDSMVIESLNLYYHLPCFVCARCGISLGDGLSDVEVRVRRNLLYCSNCHSKNMNLNDNKHEHDLKTRQQLTCQPPKPPTPTDRRYRHGRNSIVVKASYIDSPNKNYIL</sequence>
<dbReference type="GO" id="GO:0023051">
    <property type="term" value="P:regulation of signaling"/>
    <property type="evidence" value="ECO:0007669"/>
    <property type="project" value="InterPro"/>
</dbReference>
<evidence type="ECO:0000256" key="4">
    <source>
        <dbReference type="PROSITE-ProRule" id="PRU00125"/>
    </source>
</evidence>
<evidence type="ECO:0000256" key="6">
    <source>
        <dbReference type="SAM" id="MobiDB-lite"/>
    </source>
</evidence>
<feature type="compositionally biased region" description="Polar residues" evidence="6">
    <location>
        <begin position="141"/>
        <end position="155"/>
    </location>
</feature>
<name>A0AA85ISD7_TRIRE</name>
<dbReference type="CDD" id="cd08368">
    <property type="entry name" value="LIM"/>
    <property type="match status" value="1"/>
</dbReference>
<dbReference type="PROSITE" id="PS00478">
    <property type="entry name" value="LIM_DOMAIN_1"/>
    <property type="match status" value="1"/>
</dbReference>
<feature type="region of interest" description="Disordered" evidence="6">
    <location>
        <begin position="438"/>
        <end position="470"/>
    </location>
</feature>
<keyword evidence="8" id="KW-1185">Reference proteome</keyword>
<dbReference type="GO" id="GO:0030155">
    <property type="term" value="P:regulation of cell adhesion"/>
    <property type="evidence" value="ECO:0007669"/>
    <property type="project" value="InterPro"/>
</dbReference>
<proteinExistence type="predicted"/>
<accession>A0AA85ISD7</accession>
<feature type="region of interest" description="Disordered" evidence="6">
    <location>
        <begin position="368"/>
        <end position="403"/>
    </location>
</feature>
<dbReference type="InterPro" id="IPR001781">
    <property type="entry name" value="Znf_LIM"/>
</dbReference>
<dbReference type="GO" id="GO:0046872">
    <property type="term" value="F:metal ion binding"/>
    <property type="evidence" value="ECO:0007669"/>
    <property type="project" value="UniProtKB-KW"/>
</dbReference>
<reference evidence="9" key="2">
    <citation type="submission" date="2023-11" db="UniProtKB">
        <authorList>
            <consortium name="WormBaseParasite"/>
        </authorList>
    </citation>
    <scope>IDENTIFICATION</scope>
</reference>
<keyword evidence="1 4" id="KW-0479">Metal-binding</keyword>
<organism evidence="8 9">
    <name type="scientific">Trichobilharzia regenti</name>
    <name type="common">Nasal bird schistosome</name>
    <dbReference type="NCBI Taxonomy" id="157069"/>
    <lineage>
        <taxon>Eukaryota</taxon>
        <taxon>Metazoa</taxon>
        <taxon>Spiralia</taxon>
        <taxon>Lophotrochozoa</taxon>
        <taxon>Platyhelminthes</taxon>
        <taxon>Trematoda</taxon>
        <taxon>Digenea</taxon>
        <taxon>Strigeidida</taxon>
        <taxon>Schistosomatoidea</taxon>
        <taxon>Schistosomatidae</taxon>
        <taxon>Trichobilharzia</taxon>
    </lineage>
</organism>
<evidence type="ECO:0000256" key="1">
    <source>
        <dbReference type="ARBA" id="ARBA00022723"/>
    </source>
</evidence>
<dbReference type="AlphaFoldDB" id="A0AA85ISD7"/>
<dbReference type="PANTHER" id="PTHR46767">
    <property type="entry name" value="LIM DOMAIN ONLY PROTEIN 7"/>
    <property type="match status" value="1"/>
</dbReference>
<evidence type="ECO:0000256" key="2">
    <source>
        <dbReference type="ARBA" id="ARBA00022833"/>
    </source>
</evidence>